<name>A0AA40F6L5_9PEZI</name>
<organism evidence="2 3">
    <name type="scientific">Schizothecium vesticola</name>
    <dbReference type="NCBI Taxonomy" id="314040"/>
    <lineage>
        <taxon>Eukaryota</taxon>
        <taxon>Fungi</taxon>
        <taxon>Dikarya</taxon>
        <taxon>Ascomycota</taxon>
        <taxon>Pezizomycotina</taxon>
        <taxon>Sordariomycetes</taxon>
        <taxon>Sordariomycetidae</taxon>
        <taxon>Sordariales</taxon>
        <taxon>Schizotheciaceae</taxon>
        <taxon>Schizothecium</taxon>
    </lineage>
</organism>
<evidence type="ECO:0000313" key="3">
    <source>
        <dbReference type="Proteomes" id="UP001172155"/>
    </source>
</evidence>
<comment type="caution">
    <text evidence="2">The sequence shown here is derived from an EMBL/GenBank/DDBJ whole genome shotgun (WGS) entry which is preliminary data.</text>
</comment>
<evidence type="ECO:0000256" key="1">
    <source>
        <dbReference type="ARBA" id="ARBA00023002"/>
    </source>
</evidence>
<dbReference type="InterPro" id="IPR025337">
    <property type="entry name" value="Questin_oxidase-like"/>
</dbReference>
<keyword evidence="1" id="KW-0560">Oxidoreductase</keyword>
<dbReference type="PANTHER" id="PTHR35870:SF1">
    <property type="entry name" value="PROTEIN, PUTATIVE (AFU_ORTHOLOGUE AFUA_5G03330)-RELATED"/>
    <property type="match status" value="1"/>
</dbReference>
<protein>
    <recommendedName>
        <fullName evidence="4">HypA-like protein</fullName>
    </recommendedName>
</protein>
<proteinExistence type="predicted"/>
<dbReference type="GO" id="GO:0016491">
    <property type="term" value="F:oxidoreductase activity"/>
    <property type="evidence" value="ECO:0007669"/>
    <property type="project" value="UniProtKB-KW"/>
</dbReference>
<gene>
    <name evidence="2" type="ORF">B0T18DRAFT_426681</name>
</gene>
<dbReference type="AlphaFoldDB" id="A0AA40F6L5"/>
<dbReference type="Proteomes" id="UP001172155">
    <property type="component" value="Unassembled WGS sequence"/>
</dbReference>
<keyword evidence="3" id="KW-1185">Reference proteome</keyword>
<reference evidence="2" key="1">
    <citation type="submission" date="2023-06" db="EMBL/GenBank/DDBJ databases">
        <title>Genome-scale phylogeny and comparative genomics of the fungal order Sordariales.</title>
        <authorList>
            <consortium name="Lawrence Berkeley National Laboratory"/>
            <person name="Hensen N."/>
            <person name="Bonometti L."/>
            <person name="Westerberg I."/>
            <person name="Brannstrom I.O."/>
            <person name="Guillou S."/>
            <person name="Cros-Aarteil S."/>
            <person name="Calhoun S."/>
            <person name="Haridas S."/>
            <person name="Kuo A."/>
            <person name="Mondo S."/>
            <person name="Pangilinan J."/>
            <person name="Riley R."/>
            <person name="LaButti K."/>
            <person name="Andreopoulos B."/>
            <person name="Lipzen A."/>
            <person name="Chen C."/>
            <person name="Yanf M."/>
            <person name="Daum C."/>
            <person name="Ng V."/>
            <person name="Clum A."/>
            <person name="Steindorff A."/>
            <person name="Ohm R."/>
            <person name="Martin F."/>
            <person name="Silar P."/>
            <person name="Natvig D."/>
            <person name="Lalanne C."/>
            <person name="Gautier V."/>
            <person name="Ament-velasquez S.L."/>
            <person name="Kruys A."/>
            <person name="Hutchinson M.I."/>
            <person name="Powell A.J."/>
            <person name="Barry K."/>
            <person name="Miller A.N."/>
            <person name="Grigoriev I.V."/>
            <person name="Debuchy R."/>
            <person name="Gladieux P."/>
            <person name="Thoren M.H."/>
            <person name="Johannesson H."/>
        </authorList>
    </citation>
    <scope>NUCLEOTIDE SEQUENCE</scope>
    <source>
        <strain evidence="2">SMH3187-1</strain>
    </source>
</reference>
<evidence type="ECO:0008006" key="4">
    <source>
        <dbReference type="Google" id="ProtNLM"/>
    </source>
</evidence>
<dbReference type="PANTHER" id="PTHR35870">
    <property type="entry name" value="PROTEIN, PUTATIVE (AFU_ORTHOLOGUE AFUA_5G03330)-RELATED"/>
    <property type="match status" value="1"/>
</dbReference>
<sequence length="446" mass="48812">MTAPTPFKIHLTPENTGLLNIKQTSEAAKTVSDLLQQDLESHHVFFNPSHFHNHIPHHLLTLYSTGAPPRSLRTAHTTNASYQRPALPPHSPSPSSYPSSYLGNESYYPDFLRFFQHQISSSSPAAVLSEYLFARTPQAEALLVRMFSGFLHPLIQLLYGVEFNQPAIVAEALAQAAVHSDRGLGDFLLGAEKEAEAGGEGGGETMGELYDAVRGDGKLRGAARWGDGDKVREGVLGRAGAEMVKVAGRVRVGVGEGELEGRTAEMFDGAVGVAAAAALTSVRGGRGAKFDFFLIHHVNAAPIFLALNKLEWIPRATKARLLEWKMRMDLLQYAARGCPELDLERVRVYQPKCVEVGRGVKPIDIISRLHDFPDDGHAIKLGRAALICQEACRTYEGTPVTDRFMIKGEDMWERVLGLIVDSVEAPGPNWVRSAGFDEAWKDIPDA</sequence>
<dbReference type="EMBL" id="JAUKUD010000002">
    <property type="protein sequence ID" value="KAK0752154.1"/>
    <property type="molecule type" value="Genomic_DNA"/>
</dbReference>
<dbReference type="Pfam" id="PF14027">
    <property type="entry name" value="Questin_oxidase"/>
    <property type="match status" value="1"/>
</dbReference>
<accession>A0AA40F6L5</accession>
<evidence type="ECO:0000313" key="2">
    <source>
        <dbReference type="EMBL" id="KAK0752154.1"/>
    </source>
</evidence>